<protein>
    <submittedName>
        <fullName evidence="4">BACK domain-containing protein</fullName>
    </submittedName>
</protein>
<dbReference type="Pfam" id="PF07707">
    <property type="entry name" value="BACK"/>
    <property type="match status" value="1"/>
</dbReference>
<dbReference type="WBParaSite" id="GPUH_0000262001-mRNA-1">
    <property type="protein sequence ID" value="GPUH_0000262001-mRNA-1"/>
    <property type="gene ID" value="GPUH_0000262001"/>
</dbReference>
<dbReference type="PANTHER" id="PTHR45632:SF3">
    <property type="entry name" value="KELCH-LIKE PROTEIN 32"/>
    <property type="match status" value="1"/>
</dbReference>
<accession>A0A183D1M4</accession>
<keyword evidence="1" id="KW-0880">Kelch repeat</keyword>
<dbReference type="SUPFAM" id="SSF117281">
    <property type="entry name" value="Kelch motif"/>
    <property type="match status" value="1"/>
</dbReference>
<organism evidence="4">
    <name type="scientific">Gongylonema pulchrum</name>
    <dbReference type="NCBI Taxonomy" id="637853"/>
    <lineage>
        <taxon>Eukaryota</taxon>
        <taxon>Metazoa</taxon>
        <taxon>Ecdysozoa</taxon>
        <taxon>Nematoda</taxon>
        <taxon>Chromadorea</taxon>
        <taxon>Rhabditida</taxon>
        <taxon>Spirurina</taxon>
        <taxon>Spiruromorpha</taxon>
        <taxon>Spiruroidea</taxon>
        <taxon>Gongylonematidae</taxon>
        <taxon>Gongylonema</taxon>
    </lineage>
</organism>
<name>A0A183D1M4_9BILA</name>
<dbReference type="Gene3D" id="1.25.40.420">
    <property type="match status" value="1"/>
</dbReference>
<proteinExistence type="predicted"/>
<feature type="domain" description="BACK" evidence="3">
    <location>
        <begin position="20"/>
        <end position="119"/>
    </location>
</feature>
<evidence type="ECO:0000256" key="2">
    <source>
        <dbReference type="ARBA" id="ARBA00022737"/>
    </source>
</evidence>
<dbReference type="SMART" id="SM00875">
    <property type="entry name" value="BACK"/>
    <property type="match status" value="1"/>
</dbReference>
<evidence type="ECO:0000313" key="4">
    <source>
        <dbReference type="WBParaSite" id="GPUH_0000262001-mRNA-1"/>
    </source>
</evidence>
<dbReference type="Gene3D" id="2.120.10.80">
    <property type="entry name" value="Kelch-type beta propeller"/>
    <property type="match status" value="1"/>
</dbReference>
<evidence type="ECO:0000256" key="1">
    <source>
        <dbReference type="ARBA" id="ARBA00022441"/>
    </source>
</evidence>
<sequence>LLTLTKKTALPYGDYVLDICLMKQKRHFFTDFQVFEYVLYTVNETVVSGRNLDFFRLKHEHLYEILDADLLNVDNELEVWLLLRRWILADRKNRLRLFRKLIKSVRYYQLNDKQKEKMNKDLLQMKIDITNENNRQWSSNITPRIPRELLVAIGGWEKTGPSNTVEVLDIKNNIWRRVEAFQDERKVAYHECLVIDKVCCRSYL</sequence>
<dbReference type="PANTHER" id="PTHR45632">
    <property type="entry name" value="LD33804P"/>
    <property type="match status" value="1"/>
</dbReference>
<dbReference type="InterPro" id="IPR011705">
    <property type="entry name" value="BACK"/>
</dbReference>
<evidence type="ECO:0000259" key="3">
    <source>
        <dbReference type="SMART" id="SM00875"/>
    </source>
</evidence>
<dbReference type="AlphaFoldDB" id="A0A183D1M4"/>
<reference evidence="4" key="1">
    <citation type="submission" date="2016-06" db="UniProtKB">
        <authorList>
            <consortium name="WormBaseParasite"/>
        </authorList>
    </citation>
    <scope>IDENTIFICATION</scope>
</reference>
<dbReference type="Pfam" id="PF01344">
    <property type="entry name" value="Kelch_1"/>
    <property type="match status" value="1"/>
</dbReference>
<dbReference type="InterPro" id="IPR006652">
    <property type="entry name" value="Kelch_1"/>
</dbReference>
<keyword evidence="2" id="KW-0677">Repeat</keyword>
<dbReference type="InterPro" id="IPR015915">
    <property type="entry name" value="Kelch-typ_b-propeller"/>
</dbReference>